<proteinExistence type="predicted"/>
<dbReference type="EMBL" id="JBANRG010000129">
    <property type="protein sequence ID" value="KAK7434248.1"/>
    <property type="molecule type" value="Genomic_DNA"/>
</dbReference>
<evidence type="ECO:0000313" key="2">
    <source>
        <dbReference type="EMBL" id="KAK7434248.1"/>
    </source>
</evidence>
<protein>
    <submittedName>
        <fullName evidence="2">Calcium channel protein</fullName>
    </submittedName>
</protein>
<feature type="region of interest" description="Disordered" evidence="1">
    <location>
        <begin position="50"/>
        <end position="69"/>
    </location>
</feature>
<comment type="caution">
    <text evidence="2">The sequence shown here is derived from an EMBL/GenBank/DDBJ whole genome shotgun (WGS) entry which is preliminary data.</text>
</comment>
<name>A0ABR1IJC4_9AGAR</name>
<keyword evidence="3" id="KW-1185">Reference proteome</keyword>
<gene>
    <name evidence="2" type="primary">CCH1_6</name>
    <name evidence="2" type="ORF">VKT23_020298</name>
</gene>
<evidence type="ECO:0000313" key="3">
    <source>
        <dbReference type="Proteomes" id="UP001498398"/>
    </source>
</evidence>
<reference evidence="2 3" key="1">
    <citation type="submission" date="2024-01" db="EMBL/GenBank/DDBJ databases">
        <title>A draft genome for the cacao thread blight pathogen Marasmiellus scandens.</title>
        <authorList>
            <person name="Baruah I.K."/>
            <person name="Leung J."/>
            <person name="Bukari Y."/>
            <person name="Amoako-Attah I."/>
            <person name="Meinhardt L.W."/>
            <person name="Bailey B.A."/>
            <person name="Cohen S.P."/>
        </authorList>
    </citation>
    <scope>NUCLEOTIDE SEQUENCE [LARGE SCALE GENOMIC DNA]</scope>
    <source>
        <strain evidence="2 3">GH-19</strain>
    </source>
</reference>
<feature type="region of interest" description="Disordered" evidence="1">
    <location>
        <begin position="1"/>
        <end position="23"/>
    </location>
</feature>
<evidence type="ECO:0000256" key="1">
    <source>
        <dbReference type="SAM" id="MobiDB-lite"/>
    </source>
</evidence>
<accession>A0ABR1IJC4</accession>
<sequence>MRRGDSVSPSPLKRTGTAIKSTSKTLQRASLQVVNIANNGLEHQVRLAGDDGKLEEDRDEELPGGANTWKDAMWTEPTLRSLEAFARICVNGFLFDPEIPALSIFTSPFSSAPSRTIVSNLPPDSTDLSRQGSLSIGGPLACGLSLTNGLTETSDTLSSSPTHQFP</sequence>
<dbReference type="Proteomes" id="UP001498398">
    <property type="component" value="Unassembled WGS sequence"/>
</dbReference>
<organism evidence="2 3">
    <name type="scientific">Marasmiellus scandens</name>
    <dbReference type="NCBI Taxonomy" id="2682957"/>
    <lineage>
        <taxon>Eukaryota</taxon>
        <taxon>Fungi</taxon>
        <taxon>Dikarya</taxon>
        <taxon>Basidiomycota</taxon>
        <taxon>Agaricomycotina</taxon>
        <taxon>Agaricomycetes</taxon>
        <taxon>Agaricomycetidae</taxon>
        <taxon>Agaricales</taxon>
        <taxon>Marasmiineae</taxon>
        <taxon>Omphalotaceae</taxon>
        <taxon>Marasmiellus</taxon>
    </lineage>
</organism>